<dbReference type="PANTHER" id="PTHR30562">
    <property type="entry name" value="UVRC/OXIDOREDUCTASE"/>
    <property type="match status" value="1"/>
</dbReference>
<evidence type="ECO:0000256" key="3">
    <source>
        <dbReference type="ARBA" id="ARBA00022769"/>
    </source>
</evidence>
<name>A0A075FT98_9ARCH</name>
<dbReference type="InterPro" id="IPR000305">
    <property type="entry name" value="GIY-YIG_endonuc"/>
</dbReference>
<dbReference type="PANTHER" id="PTHR30562:SF1">
    <property type="entry name" value="UVRABC SYSTEM PROTEIN C"/>
    <property type="match status" value="1"/>
</dbReference>
<dbReference type="InterPro" id="IPR050066">
    <property type="entry name" value="UvrABC_protein_C"/>
</dbReference>
<dbReference type="AlphaFoldDB" id="A0A075FT98"/>
<feature type="domain" description="GIY-YIG" evidence="6">
    <location>
        <begin position="12"/>
        <end position="89"/>
    </location>
</feature>
<sequence length="209" mass="24404">MTFDISKISIPKEPGIYLMKDSDGEIIYIGKAKNLKNRVKTYFLKNQNYKTQKLVSKIAGIEFLLTDNESEAFLLESNMIKRYRPIYNIELKDQQRYTYLRITDEKFPRLLVTRRTRQGDFIGRGKIFGPFTRGSSKLLTIGSLRKTFKVRICKTLPKKACLEYHLGNCDAPCEFTTAQKEYDENISNLESILKSKQQMKEFSLKLKNK</sequence>
<gene>
    <name evidence="7" type="primary">uvrC</name>
</gene>
<keyword evidence="1" id="KW-0963">Cytoplasm</keyword>
<evidence type="ECO:0000313" key="7">
    <source>
        <dbReference type="EMBL" id="AIE94519.1"/>
    </source>
</evidence>
<keyword evidence="4" id="KW-0267">Excision nuclease</keyword>
<dbReference type="EMBL" id="KF900423">
    <property type="protein sequence ID" value="AIE94519.1"/>
    <property type="molecule type" value="Genomic_DNA"/>
</dbReference>
<dbReference type="GO" id="GO:0004518">
    <property type="term" value="F:nuclease activity"/>
    <property type="evidence" value="ECO:0007669"/>
    <property type="project" value="UniProtKB-KW"/>
</dbReference>
<dbReference type="InterPro" id="IPR035901">
    <property type="entry name" value="GIY-YIG_endonuc_sf"/>
</dbReference>
<dbReference type="GO" id="GO:0006289">
    <property type="term" value="P:nucleotide-excision repair"/>
    <property type="evidence" value="ECO:0007669"/>
    <property type="project" value="InterPro"/>
</dbReference>
<evidence type="ECO:0000256" key="2">
    <source>
        <dbReference type="ARBA" id="ARBA00022763"/>
    </source>
</evidence>
<dbReference type="CDD" id="cd10434">
    <property type="entry name" value="GIY-YIG_UvrC_Cho"/>
    <property type="match status" value="1"/>
</dbReference>
<evidence type="ECO:0000256" key="1">
    <source>
        <dbReference type="ARBA" id="ARBA00022490"/>
    </source>
</evidence>
<dbReference type="GO" id="GO:0009380">
    <property type="term" value="C:excinuclease repair complex"/>
    <property type="evidence" value="ECO:0007669"/>
    <property type="project" value="TreeGrafter"/>
</dbReference>
<dbReference type="FunFam" id="3.40.1440.10:FF:000001">
    <property type="entry name" value="UvrABC system protein C"/>
    <property type="match status" value="1"/>
</dbReference>
<dbReference type="PROSITE" id="PS50164">
    <property type="entry name" value="GIY_YIG"/>
    <property type="match status" value="1"/>
</dbReference>
<dbReference type="SUPFAM" id="SSF82771">
    <property type="entry name" value="GIY-YIG endonuclease"/>
    <property type="match status" value="1"/>
</dbReference>
<keyword evidence="2" id="KW-0227">DNA damage</keyword>
<dbReference type="Pfam" id="PF01541">
    <property type="entry name" value="GIY-YIG"/>
    <property type="match status" value="1"/>
</dbReference>
<evidence type="ECO:0000259" key="6">
    <source>
        <dbReference type="PROSITE" id="PS50164"/>
    </source>
</evidence>
<evidence type="ECO:0000256" key="5">
    <source>
        <dbReference type="ARBA" id="ARBA00023204"/>
    </source>
</evidence>
<dbReference type="InterPro" id="IPR047296">
    <property type="entry name" value="GIY-YIG_UvrC_Cho"/>
</dbReference>
<proteinExistence type="predicted"/>
<keyword evidence="3" id="KW-0228">DNA excision</keyword>
<organism evidence="7">
    <name type="scientific">uncultured marine thaumarchaeote AD1000_46_F05</name>
    <dbReference type="NCBI Taxonomy" id="1455921"/>
    <lineage>
        <taxon>Archaea</taxon>
        <taxon>Nitrososphaerota</taxon>
        <taxon>environmental samples</taxon>
    </lineage>
</organism>
<keyword evidence="5" id="KW-0234">DNA repair</keyword>
<reference evidence="7" key="1">
    <citation type="journal article" date="2014" name="Genome Biol. Evol.">
        <title>Pangenome evidence for extensive interdomain horizontal transfer affecting lineage core and shell genes in uncultured planktonic thaumarchaeota and euryarchaeota.</title>
        <authorList>
            <person name="Deschamps P."/>
            <person name="Zivanovic Y."/>
            <person name="Moreira D."/>
            <person name="Rodriguez-Valera F."/>
            <person name="Lopez-Garcia P."/>
        </authorList>
    </citation>
    <scope>NUCLEOTIDE SEQUENCE</scope>
</reference>
<protein>
    <submittedName>
        <fullName evidence="7">Excinuclease ABC subunit C (UvrC)</fullName>
    </submittedName>
</protein>
<evidence type="ECO:0000256" key="4">
    <source>
        <dbReference type="ARBA" id="ARBA00022881"/>
    </source>
</evidence>
<dbReference type="Gene3D" id="3.40.1440.10">
    <property type="entry name" value="GIY-YIG endonuclease"/>
    <property type="match status" value="1"/>
</dbReference>
<accession>A0A075FT98</accession>
<dbReference type="SMART" id="SM00465">
    <property type="entry name" value="GIYc"/>
    <property type="match status" value="1"/>
</dbReference>